<evidence type="ECO:0000313" key="2">
    <source>
        <dbReference type="WBParaSite" id="PS1159_v2.g20665.t1"/>
    </source>
</evidence>
<name>A0AC35FT07_9BILA</name>
<evidence type="ECO:0000313" key="1">
    <source>
        <dbReference type="Proteomes" id="UP000887580"/>
    </source>
</evidence>
<dbReference type="Proteomes" id="UP000887580">
    <property type="component" value="Unplaced"/>
</dbReference>
<protein>
    <submittedName>
        <fullName evidence="2">Uncharacterized protein</fullName>
    </submittedName>
</protein>
<proteinExistence type="predicted"/>
<dbReference type="WBParaSite" id="PS1159_v2.g20665.t1">
    <property type="protein sequence ID" value="PS1159_v2.g20665.t1"/>
    <property type="gene ID" value="PS1159_v2.g20665"/>
</dbReference>
<reference evidence="2" key="1">
    <citation type="submission" date="2022-11" db="UniProtKB">
        <authorList>
            <consortium name="WormBaseParasite"/>
        </authorList>
    </citation>
    <scope>IDENTIFICATION</scope>
</reference>
<accession>A0AC35FT07</accession>
<sequence length="150" mass="16618">MEVSHFLFAVFIFSLLPKNTDTCASNGVCGATPNCYGGAPGYGGGGCGRCQTMYGCGQYGCYRMRARGSRSFQPGNQRFRAAEEETGSFEGSEEEPFPQQSQQQRPLTAMDNLEFASETAALIRRNPTARLVRKKSIFYLFIHREKNTIS</sequence>
<organism evidence="1 2">
    <name type="scientific">Panagrolaimus sp. PS1159</name>
    <dbReference type="NCBI Taxonomy" id="55785"/>
    <lineage>
        <taxon>Eukaryota</taxon>
        <taxon>Metazoa</taxon>
        <taxon>Ecdysozoa</taxon>
        <taxon>Nematoda</taxon>
        <taxon>Chromadorea</taxon>
        <taxon>Rhabditida</taxon>
        <taxon>Tylenchina</taxon>
        <taxon>Panagrolaimomorpha</taxon>
        <taxon>Panagrolaimoidea</taxon>
        <taxon>Panagrolaimidae</taxon>
        <taxon>Panagrolaimus</taxon>
    </lineage>
</organism>